<name>A0A9N9G7X4_9GLOM</name>
<dbReference type="InterPro" id="IPR050861">
    <property type="entry name" value="Dihydroxyacetone_Kinase"/>
</dbReference>
<dbReference type="SUPFAM" id="SSF82549">
    <property type="entry name" value="DAK1/DegV-like"/>
    <property type="match status" value="1"/>
</dbReference>
<dbReference type="GO" id="GO:0005524">
    <property type="term" value="F:ATP binding"/>
    <property type="evidence" value="ECO:0007669"/>
    <property type="project" value="UniProtKB-KW"/>
</dbReference>
<evidence type="ECO:0000256" key="8">
    <source>
        <dbReference type="ARBA" id="ARBA00022840"/>
    </source>
</evidence>
<comment type="function">
    <text evidence="1">Catalyzes both the phosphorylation of dihydroxyacetone and of glyceraldehyde.</text>
</comment>
<evidence type="ECO:0000259" key="11">
    <source>
        <dbReference type="PROSITE" id="PS51480"/>
    </source>
</evidence>
<evidence type="ECO:0000256" key="4">
    <source>
        <dbReference type="ARBA" id="ARBA00022679"/>
    </source>
</evidence>
<dbReference type="SUPFAM" id="SSF101473">
    <property type="entry name" value="DhaL-like"/>
    <property type="match status" value="1"/>
</dbReference>
<reference evidence="13" key="1">
    <citation type="submission" date="2021-06" db="EMBL/GenBank/DDBJ databases">
        <authorList>
            <person name="Kallberg Y."/>
            <person name="Tangrot J."/>
            <person name="Rosling A."/>
        </authorList>
    </citation>
    <scope>NUCLEOTIDE SEQUENCE</scope>
    <source>
        <strain evidence="13">MA453B</strain>
    </source>
</reference>
<dbReference type="PANTHER" id="PTHR28629:SF4">
    <property type="entry name" value="TRIOKINASE_FMN CYCLASE"/>
    <property type="match status" value="1"/>
</dbReference>
<dbReference type="GO" id="GO:0019563">
    <property type="term" value="P:glycerol catabolic process"/>
    <property type="evidence" value="ECO:0007669"/>
    <property type="project" value="TreeGrafter"/>
</dbReference>
<protein>
    <submittedName>
        <fullName evidence="13">5056_t:CDS:1</fullName>
    </submittedName>
</protein>
<dbReference type="InterPro" id="IPR036117">
    <property type="entry name" value="DhaL_dom_sf"/>
</dbReference>
<keyword evidence="6" id="KW-0418">Kinase</keyword>
<dbReference type="PROSITE" id="PS51481">
    <property type="entry name" value="DHAK"/>
    <property type="match status" value="1"/>
</dbReference>
<evidence type="ECO:0000256" key="3">
    <source>
        <dbReference type="ARBA" id="ARBA00008757"/>
    </source>
</evidence>
<dbReference type="GO" id="GO:0050354">
    <property type="term" value="F:triokinase activity"/>
    <property type="evidence" value="ECO:0007669"/>
    <property type="project" value="UniProtKB-EC"/>
</dbReference>
<evidence type="ECO:0000256" key="2">
    <source>
        <dbReference type="ARBA" id="ARBA00004778"/>
    </source>
</evidence>
<dbReference type="Pfam" id="PF02734">
    <property type="entry name" value="Dak2"/>
    <property type="match status" value="1"/>
</dbReference>
<organism evidence="13 14">
    <name type="scientific">Dentiscutata erythropus</name>
    <dbReference type="NCBI Taxonomy" id="1348616"/>
    <lineage>
        <taxon>Eukaryota</taxon>
        <taxon>Fungi</taxon>
        <taxon>Fungi incertae sedis</taxon>
        <taxon>Mucoromycota</taxon>
        <taxon>Glomeromycotina</taxon>
        <taxon>Glomeromycetes</taxon>
        <taxon>Diversisporales</taxon>
        <taxon>Gigasporaceae</taxon>
        <taxon>Dentiscutata</taxon>
    </lineage>
</organism>
<comment type="catalytic activity">
    <reaction evidence="9">
        <text>D-glyceraldehyde + ATP = D-glyceraldehyde 3-phosphate + ADP + H(+)</text>
        <dbReference type="Rhea" id="RHEA:13941"/>
        <dbReference type="ChEBI" id="CHEBI:15378"/>
        <dbReference type="ChEBI" id="CHEBI:17378"/>
        <dbReference type="ChEBI" id="CHEBI:30616"/>
        <dbReference type="ChEBI" id="CHEBI:59776"/>
        <dbReference type="ChEBI" id="CHEBI:456216"/>
        <dbReference type="EC" id="2.7.1.28"/>
    </reaction>
</comment>
<keyword evidence="7" id="KW-0319">Glycerol metabolism</keyword>
<dbReference type="InterPro" id="IPR004007">
    <property type="entry name" value="DhaL_dom"/>
</dbReference>
<gene>
    <name evidence="13" type="ORF">DERYTH_LOCUS6987</name>
</gene>
<evidence type="ECO:0000256" key="6">
    <source>
        <dbReference type="ARBA" id="ARBA00022777"/>
    </source>
</evidence>
<comment type="similarity">
    <text evidence="3">Belongs to the dihydroxyacetone kinase (DAK) family.</text>
</comment>
<dbReference type="OrthoDB" id="1724672at2759"/>
<dbReference type="Proteomes" id="UP000789405">
    <property type="component" value="Unassembled WGS sequence"/>
</dbReference>
<accession>A0A9N9G7X4</accession>
<dbReference type="FunFam" id="3.40.50.10440:FF:000001">
    <property type="entry name" value="Dihydroxyacetone kinase, DhaK subunit"/>
    <property type="match status" value="1"/>
</dbReference>
<dbReference type="PANTHER" id="PTHR28629">
    <property type="entry name" value="TRIOKINASE/FMN CYCLASE"/>
    <property type="match status" value="1"/>
</dbReference>
<keyword evidence="4" id="KW-0808">Transferase</keyword>
<dbReference type="FunFam" id="1.25.40.340:FF:000002">
    <property type="entry name" value="Dihydroxyacetone kinase, L subunit"/>
    <property type="match status" value="1"/>
</dbReference>
<keyword evidence="8" id="KW-0067">ATP-binding</keyword>
<dbReference type="EMBL" id="CAJVPY010003278">
    <property type="protein sequence ID" value="CAG8587280.1"/>
    <property type="molecule type" value="Genomic_DNA"/>
</dbReference>
<feature type="domain" description="DhaL" evidence="11">
    <location>
        <begin position="316"/>
        <end position="530"/>
    </location>
</feature>
<comment type="catalytic activity">
    <reaction evidence="10">
        <text>dihydroxyacetone + ATP = dihydroxyacetone phosphate + ADP + H(+)</text>
        <dbReference type="Rhea" id="RHEA:15773"/>
        <dbReference type="ChEBI" id="CHEBI:15378"/>
        <dbReference type="ChEBI" id="CHEBI:16016"/>
        <dbReference type="ChEBI" id="CHEBI:30616"/>
        <dbReference type="ChEBI" id="CHEBI:57642"/>
        <dbReference type="ChEBI" id="CHEBI:456216"/>
        <dbReference type="EC" id="2.7.1.29"/>
    </reaction>
</comment>
<comment type="pathway">
    <text evidence="2">Polyol metabolism; glycerol fermentation; glycerone phosphate from glycerol (oxidative route): step 2/2.</text>
</comment>
<dbReference type="PROSITE" id="PS51480">
    <property type="entry name" value="DHAL"/>
    <property type="match status" value="1"/>
</dbReference>
<dbReference type="SMART" id="SM01120">
    <property type="entry name" value="Dak2"/>
    <property type="match status" value="1"/>
</dbReference>
<feature type="domain" description="DhaK" evidence="12">
    <location>
        <begin position="1"/>
        <end position="333"/>
    </location>
</feature>
<dbReference type="Gene3D" id="3.40.50.10440">
    <property type="entry name" value="Dihydroxyacetone kinase, domain 1"/>
    <property type="match status" value="1"/>
</dbReference>
<dbReference type="InterPro" id="IPR004006">
    <property type="entry name" value="DhaK_dom"/>
</dbReference>
<proteinExistence type="inferred from homology"/>
<dbReference type="GO" id="GO:0005829">
    <property type="term" value="C:cytosol"/>
    <property type="evidence" value="ECO:0007669"/>
    <property type="project" value="TreeGrafter"/>
</dbReference>
<evidence type="ECO:0000256" key="7">
    <source>
        <dbReference type="ARBA" id="ARBA00022798"/>
    </source>
</evidence>
<evidence type="ECO:0000313" key="14">
    <source>
        <dbReference type="Proteomes" id="UP000789405"/>
    </source>
</evidence>
<sequence>MSENIVIKSLRGLCLTYPSLRLIEKEKSGAGHEPAHAAYVGSQMLSAAVSGNVFASPSVTAILAGIRRVQSPHGTLLIVKNYTGDCLNFGLAAERAKSEGIKVDMIIVGDDVSIGRNSAVGRRGLAGTVLVHKAAGAVAAAGGTLEETKSVASLVAENIGTIGVAFDHCKIPGSSHSPTLPKGIIELGMGIHGEPGFQKIPLPPSRDLVHKMLDTIINTDDPERSYLDIHPEKNSIVLLVNNLGGLSTCFSLTILKLPKDQDIIQMLDQHVETAGWVNRVHLDCSSLDTKLDEKVSNSSIKKSDDKFPQTILCDPKLFESTLKSVCNAIILAEPDITHYDTVAGDGDCGTTVKNCAIDIIKALEECQIITHDPVEATVQIGNILEKQGGTIGCLFCIFLYALANSLRQATNYQLSEDNQKFINAKCWAEALKNALATLENYTPARIGDRTMMDVLIPFINTFSSILDSEDSVLKALKSAVDSAKDSVASTKFLKPKFGRSTYISYDDIKDSGVPDPGAYVMYQVVKSIYYNLQLKL</sequence>
<dbReference type="GO" id="GO:0004371">
    <property type="term" value="F:glycerone kinase activity"/>
    <property type="evidence" value="ECO:0007669"/>
    <property type="project" value="UniProtKB-EC"/>
</dbReference>
<evidence type="ECO:0000259" key="12">
    <source>
        <dbReference type="PROSITE" id="PS51481"/>
    </source>
</evidence>
<evidence type="ECO:0000256" key="1">
    <source>
        <dbReference type="ARBA" id="ARBA00003264"/>
    </source>
</evidence>
<evidence type="ECO:0000256" key="5">
    <source>
        <dbReference type="ARBA" id="ARBA00022741"/>
    </source>
</evidence>
<evidence type="ECO:0000313" key="13">
    <source>
        <dbReference type="EMBL" id="CAG8587280.1"/>
    </source>
</evidence>
<dbReference type="AlphaFoldDB" id="A0A9N9G7X4"/>
<keyword evidence="14" id="KW-1185">Reference proteome</keyword>
<dbReference type="Gene3D" id="3.30.1180.20">
    <property type="entry name" value="Dihydroxyacetone kinase, domain 2"/>
    <property type="match status" value="1"/>
</dbReference>
<dbReference type="Pfam" id="PF02733">
    <property type="entry name" value="Dak1"/>
    <property type="match status" value="1"/>
</dbReference>
<evidence type="ECO:0000256" key="9">
    <source>
        <dbReference type="ARBA" id="ARBA00047974"/>
    </source>
</evidence>
<evidence type="ECO:0000256" key="10">
    <source>
        <dbReference type="ARBA" id="ARBA00048898"/>
    </source>
</evidence>
<dbReference type="Gene3D" id="1.25.40.340">
    <property type="match status" value="1"/>
</dbReference>
<keyword evidence="5" id="KW-0547">Nucleotide-binding</keyword>
<comment type="caution">
    <text evidence="13">The sequence shown here is derived from an EMBL/GenBank/DDBJ whole genome shotgun (WGS) entry which is preliminary data.</text>
</comment>